<evidence type="ECO:0000313" key="3">
    <source>
        <dbReference type="Proteomes" id="UP000501849"/>
    </source>
</evidence>
<accession>A0A6H0S188</accession>
<keyword evidence="3" id="KW-1185">Reference proteome</keyword>
<dbReference type="EMBL" id="CP038799">
    <property type="protein sequence ID" value="QIV81243.1"/>
    <property type="molecule type" value="Genomic_DNA"/>
</dbReference>
<feature type="signal peptide" evidence="1">
    <location>
        <begin position="1"/>
        <end position="26"/>
    </location>
</feature>
<dbReference type="Proteomes" id="UP000501849">
    <property type="component" value="Chromosome"/>
</dbReference>
<evidence type="ECO:0000256" key="1">
    <source>
        <dbReference type="SAM" id="SignalP"/>
    </source>
</evidence>
<gene>
    <name evidence="2" type="ORF">EXE63_10345</name>
</gene>
<dbReference type="AlphaFoldDB" id="A0A6H0S188"/>
<keyword evidence="1" id="KW-0732">Signal</keyword>
<name>A0A6H0S188_9MYCO</name>
<dbReference type="KEGG" id="mfre:EXE63_10345"/>
<evidence type="ECO:0000313" key="2">
    <source>
        <dbReference type="EMBL" id="QIV81243.1"/>
    </source>
</evidence>
<dbReference type="RefSeq" id="WP_168141862.1">
    <property type="nucleotide sequence ID" value="NZ_CP038799.1"/>
</dbReference>
<proteinExistence type="predicted"/>
<dbReference type="PROSITE" id="PS51257">
    <property type="entry name" value="PROKAR_LIPOPROTEIN"/>
    <property type="match status" value="1"/>
</dbReference>
<protein>
    <submittedName>
        <fullName evidence="2">Nitrate ABC transporter substrate-binding protein</fullName>
    </submittedName>
</protein>
<feature type="chain" id="PRO_5026216654" evidence="1">
    <location>
        <begin position="27"/>
        <end position="393"/>
    </location>
</feature>
<organism evidence="2 3">
    <name type="scientific">Mycolicibacterium frederiksbergense</name>
    <dbReference type="NCBI Taxonomy" id="117567"/>
    <lineage>
        <taxon>Bacteria</taxon>
        <taxon>Bacillati</taxon>
        <taxon>Actinomycetota</taxon>
        <taxon>Actinomycetes</taxon>
        <taxon>Mycobacteriales</taxon>
        <taxon>Mycobacteriaceae</taxon>
        <taxon>Mycolicibacterium</taxon>
    </lineage>
</organism>
<reference evidence="2 3" key="1">
    <citation type="submission" date="2019-04" db="EMBL/GenBank/DDBJ databases">
        <title>Draft, Whole-Genome Sequence of the Anthracene-degrading Mycobacterium frederiksbergense LB501T, Isolated from a Polycyclic Aromatic Hydrocarbon (PAH)-Contaminated Soil.</title>
        <authorList>
            <person name="Augelletti F."/>
        </authorList>
    </citation>
    <scope>NUCLEOTIDE SEQUENCE [LARGE SCALE GENOMIC DNA]</scope>
    <source>
        <strain evidence="2 3">LB 501T</strain>
    </source>
</reference>
<sequence>MNRSALWRAAAAGAVASFTFTACSSASESPGDTAASEAAASLAPAPEAQQLADVCPADVGIQLQWQPQSDMGAVFGMLGPGYQVDTEDKSVTGPLVAGGLDTGVDITLKSGGPAIGFQSVPSQLYLDDSLILGIVHGDMLVAAAAEQPVTGVTPLLKYSPAILMWDPATHPDFKTVADVGKTDATVVTSEGQIYPDWLVAKGMLKQSQIDPSYDGSPARFVGDPAIVQQGFANSEPYVYEHDTPAWNKPVGYGLVKDVGYDIYASNMSVRADRVDELAPCLEKLVPIIQQSGVDYAAAPEAVNSVIVDIISQDSTYSPYTDGEAAFGAQTLVDNGLLAAEDDGSFGVYDTTRTARNVEDLRGVLATTGNVVPAEMTADELFTNRFSDPSIAMN</sequence>